<dbReference type="OrthoDB" id="6365676at2759"/>
<proteinExistence type="predicted"/>
<evidence type="ECO:0000313" key="5">
    <source>
        <dbReference type="Proteomes" id="UP000800200"/>
    </source>
</evidence>
<feature type="region of interest" description="Disordered" evidence="2">
    <location>
        <begin position="81"/>
        <end position="100"/>
    </location>
</feature>
<keyword evidence="1" id="KW-0862">Zinc</keyword>
<dbReference type="GO" id="GO:0008270">
    <property type="term" value="F:zinc ion binding"/>
    <property type="evidence" value="ECO:0007669"/>
    <property type="project" value="UniProtKB-KW"/>
</dbReference>
<keyword evidence="1" id="KW-0479">Metal-binding</keyword>
<sequence length="266" mass="29539">MDLLPYSFFSASPSIHTVALFKFGQLSVKRARQHSFHQLLFYMENSKELSDLGLGNKKLLEAEEREASLKKMSLETIAPSCTTKQDRPPTPPPVVTAGIPKLPEDSYFEPTIKKSARDHSSLATRSATCGNCGLVLNGIHSVGNLARHQKSQKCASSQRGKIHTCRQCLEKFQRSDGLLAHKRRKHGEPQAKPKKRDMAGLPPRFESTVNTKQGRSLATRYRPLAPKTDMKDSPGFKSKVNTEQDRSLATRSRLPASERTSIVEGG</sequence>
<dbReference type="PROSITE" id="PS00028">
    <property type="entry name" value="ZINC_FINGER_C2H2_1"/>
    <property type="match status" value="1"/>
</dbReference>
<name>A0A6A6D6U8_9PEZI</name>
<reference evidence="4" key="1">
    <citation type="journal article" date="2020" name="Stud. Mycol.">
        <title>101 Dothideomycetes genomes: a test case for predicting lifestyles and emergence of pathogens.</title>
        <authorList>
            <person name="Haridas S."/>
            <person name="Albert R."/>
            <person name="Binder M."/>
            <person name="Bloem J."/>
            <person name="Labutti K."/>
            <person name="Salamov A."/>
            <person name="Andreopoulos B."/>
            <person name="Baker S."/>
            <person name="Barry K."/>
            <person name="Bills G."/>
            <person name="Bluhm B."/>
            <person name="Cannon C."/>
            <person name="Castanera R."/>
            <person name="Culley D."/>
            <person name="Daum C."/>
            <person name="Ezra D."/>
            <person name="Gonzalez J."/>
            <person name="Henrissat B."/>
            <person name="Kuo A."/>
            <person name="Liang C."/>
            <person name="Lipzen A."/>
            <person name="Lutzoni F."/>
            <person name="Magnuson J."/>
            <person name="Mondo S."/>
            <person name="Nolan M."/>
            <person name="Ohm R."/>
            <person name="Pangilinan J."/>
            <person name="Park H.-J."/>
            <person name="Ramirez L."/>
            <person name="Alfaro M."/>
            <person name="Sun H."/>
            <person name="Tritt A."/>
            <person name="Yoshinaga Y."/>
            <person name="Zwiers L.-H."/>
            <person name="Turgeon B."/>
            <person name="Goodwin S."/>
            <person name="Spatafora J."/>
            <person name="Crous P."/>
            <person name="Grigoriev I."/>
        </authorList>
    </citation>
    <scope>NUCLEOTIDE SEQUENCE</scope>
    <source>
        <strain evidence="4">CBS 207.26</strain>
    </source>
</reference>
<keyword evidence="5" id="KW-1185">Reference proteome</keyword>
<protein>
    <recommendedName>
        <fullName evidence="3">C2H2-type domain-containing protein</fullName>
    </recommendedName>
</protein>
<feature type="compositionally biased region" description="Basic and acidic residues" evidence="2">
    <location>
        <begin position="228"/>
        <end position="248"/>
    </location>
</feature>
<dbReference type="AlphaFoldDB" id="A0A6A6D6U8"/>
<accession>A0A6A6D6U8</accession>
<evidence type="ECO:0000256" key="2">
    <source>
        <dbReference type="SAM" id="MobiDB-lite"/>
    </source>
</evidence>
<feature type="domain" description="C2H2-type" evidence="3">
    <location>
        <begin position="163"/>
        <end position="191"/>
    </location>
</feature>
<feature type="compositionally biased region" description="Polar residues" evidence="2">
    <location>
        <begin position="207"/>
        <end position="216"/>
    </location>
</feature>
<dbReference type="Proteomes" id="UP000800200">
    <property type="component" value="Unassembled WGS sequence"/>
</dbReference>
<dbReference type="PROSITE" id="PS50157">
    <property type="entry name" value="ZINC_FINGER_C2H2_2"/>
    <property type="match status" value="1"/>
</dbReference>
<keyword evidence="1" id="KW-0863">Zinc-finger</keyword>
<evidence type="ECO:0000259" key="3">
    <source>
        <dbReference type="PROSITE" id="PS50157"/>
    </source>
</evidence>
<dbReference type="Gene3D" id="3.30.160.60">
    <property type="entry name" value="Classic Zinc Finger"/>
    <property type="match status" value="1"/>
</dbReference>
<gene>
    <name evidence="4" type="ORF">K469DRAFT_702900</name>
</gene>
<evidence type="ECO:0000256" key="1">
    <source>
        <dbReference type="PROSITE-ProRule" id="PRU00042"/>
    </source>
</evidence>
<dbReference type="InterPro" id="IPR013087">
    <property type="entry name" value="Znf_C2H2_type"/>
</dbReference>
<feature type="region of interest" description="Disordered" evidence="2">
    <location>
        <begin position="179"/>
        <end position="266"/>
    </location>
</feature>
<organism evidence="4 5">
    <name type="scientific">Zopfia rhizophila CBS 207.26</name>
    <dbReference type="NCBI Taxonomy" id="1314779"/>
    <lineage>
        <taxon>Eukaryota</taxon>
        <taxon>Fungi</taxon>
        <taxon>Dikarya</taxon>
        <taxon>Ascomycota</taxon>
        <taxon>Pezizomycotina</taxon>
        <taxon>Dothideomycetes</taxon>
        <taxon>Dothideomycetes incertae sedis</taxon>
        <taxon>Zopfiaceae</taxon>
        <taxon>Zopfia</taxon>
    </lineage>
</organism>
<evidence type="ECO:0000313" key="4">
    <source>
        <dbReference type="EMBL" id="KAF2175204.1"/>
    </source>
</evidence>
<dbReference type="EMBL" id="ML994740">
    <property type="protein sequence ID" value="KAF2175204.1"/>
    <property type="molecule type" value="Genomic_DNA"/>
</dbReference>